<comment type="caution">
    <text evidence="6">The sequence shown here is derived from an EMBL/GenBank/DDBJ whole genome shotgun (WGS) entry which is preliminary data.</text>
</comment>
<dbReference type="InterPro" id="IPR029018">
    <property type="entry name" value="Hex-like_dom2"/>
</dbReference>
<dbReference type="SUPFAM" id="SSF51445">
    <property type="entry name" value="(Trans)glycosidases"/>
    <property type="match status" value="1"/>
</dbReference>
<evidence type="ECO:0000256" key="2">
    <source>
        <dbReference type="SAM" id="SignalP"/>
    </source>
</evidence>
<evidence type="ECO:0000259" key="5">
    <source>
        <dbReference type="Pfam" id="PF12972"/>
    </source>
</evidence>
<dbReference type="InterPro" id="IPR007781">
    <property type="entry name" value="NAGLU"/>
</dbReference>
<reference evidence="6 7" key="1">
    <citation type="journal article" date="2018" name="IMA Fungus">
        <title>IMA Genome-F 9: Draft genome sequence of Annulohypoxylon stygium, Aspergillus mulundensis, Berkeleyomyces basicola (syn. Thielaviopsis basicola), Ceratocystis smalleyi, two Cercospora beticola strains, Coleophoma cylindrospora, Fusarium fracticaudum, Phialophora cf. hyalina, and Morchella septimelata.</title>
        <authorList>
            <person name="Wingfield B.D."/>
            <person name="Bills G.F."/>
            <person name="Dong Y."/>
            <person name="Huang W."/>
            <person name="Nel W.J."/>
            <person name="Swalarsk-Parry B.S."/>
            <person name="Vaghefi N."/>
            <person name="Wilken P.M."/>
            <person name="An Z."/>
            <person name="de Beer Z.W."/>
            <person name="De Vos L."/>
            <person name="Chen L."/>
            <person name="Duong T.A."/>
            <person name="Gao Y."/>
            <person name="Hammerbacher A."/>
            <person name="Kikkert J.R."/>
            <person name="Li Y."/>
            <person name="Li H."/>
            <person name="Li K."/>
            <person name="Li Q."/>
            <person name="Liu X."/>
            <person name="Ma X."/>
            <person name="Naidoo K."/>
            <person name="Pethybridge S.J."/>
            <person name="Sun J."/>
            <person name="Steenkamp E.T."/>
            <person name="van der Nest M.A."/>
            <person name="van Wyk S."/>
            <person name="Wingfield M.J."/>
            <person name="Xiong C."/>
            <person name="Yue Q."/>
            <person name="Zhang X."/>
        </authorList>
    </citation>
    <scope>NUCLEOTIDE SEQUENCE [LARGE SCALE GENOMIC DNA]</scope>
    <source>
        <strain evidence="6 7">BP6252</strain>
    </source>
</reference>
<feature type="signal peptide" evidence="2">
    <location>
        <begin position="1"/>
        <end position="20"/>
    </location>
</feature>
<feature type="chain" id="PRO_5017795221" evidence="2">
    <location>
        <begin position="21"/>
        <end position="757"/>
    </location>
</feature>
<evidence type="ECO:0000259" key="4">
    <source>
        <dbReference type="Pfam" id="PF12971"/>
    </source>
</evidence>
<sequence>MRLLGFGFLWFSALVGCVLAQSIDGVIGLLQRRLPDHVDAFTFRLSNLTSGAIANSSLQNDVYTVSSTAAGKVLIVGNTPIALASGLHRYLTDVLQVDLFWGIGSRLDATNIDYLPTLDIPLSGSSIVPWRYHFNTVTFSYTCAFWSWEDWELQLDWMALRGINLPLAWVGQEKILVDTFREINMTDAEITSFLSGPAFQAWNRFGNIQGSWGGELPMEWIDSQFELQKKIVARMVQLGMTPVLPAFTGFVPRAITRVKPTAQVVNGSQWSGFPTDYTNVTFLEPLDSLFTELQTSFIQKQTAAYGNVTNIYTLDQYNENDPYSGELEYLTNVTYNTWKSLKAADPQAIWLMQGWLFYSNSAFWTDSRVEAYLGGVTTNDDMLILDLFSESQPQWQRTNSYFGKPWIWCQLHDYGGNMGLYGQVLNVTINPIEALSNSSSLVGFGSTMEGQEGNEIMYDLLLDQAWSGSPIDTEAYFANFVTRRYAGKNTIPAELYTAWDILRTSVYNNTNLTAATAVTKSIFELAPNITGMLDRTGHHATTATYDPTLLVEAWTLIYNASKTDIQLWNNPSYQYDVTDITRQVMSNNFNDLYTSLIDTYTSTNASTAAISAAGKKMTDLLTLLDSVLSTNPNFALSTWLSAAKSWTNSTNTTSYYEYNARNQITLWGPTGQIDDYASKSWGGLVKDYYIPRWNIFISYLETVAVGAYNATALDEALLVFGEAWCVNTTQRIQSTALAQSNSTVLQGLVEDLAAIWV</sequence>
<dbReference type="InterPro" id="IPR024733">
    <property type="entry name" value="NAGLU_tim-barrel"/>
</dbReference>
<evidence type="ECO:0000313" key="6">
    <source>
        <dbReference type="EMBL" id="RDW79757.1"/>
    </source>
</evidence>
<dbReference type="InterPro" id="IPR017853">
    <property type="entry name" value="GH"/>
</dbReference>
<dbReference type="PANTHER" id="PTHR12872:SF1">
    <property type="entry name" value="ALPHA-N-ACETYLGLUCOSAMINIDASE"/>
    <property type="match status" value="1"/>
</dbReference>
<accession>A0A3D8S0D0</accession>
<dbReference type="Gene3D" id="1.20.120.670">
    <property type="entry name" value="N-acetyl-b-d-glucoasminidase"/>
    <property type="match status" value="1"/>
</dbReference>
<dbReference type="EMBL" id="PDLM01000004">
    <property type="protein sequence ID" value="RDW79757.1"/>
    <property type="molecule type" value="Genomic_DNA"/>
</dbReference>
<dbReference type="Pfam" id="PF12972">
    <property type="entry name" value="NAGLU_C"/>
    <property type="match status" value="1"/>
</dbReference>
<keyword evidence="7" id="KW-1185">Reference proteome</keyword>
<feature type="domain" description="Alpha-N-acetylglucosaminidase tim-barrel" evidence="3">
    <location>
        <begin position="131"/>
        <end position="467"/>
    </location>
</feature>
<evidence type="ECO:0000256" key="1">
    <source>
        <dbReference type="ARBA" id="ARBA00022801"/>
    </source>
</evidence>
<dbReference type="InterPro" id="IPR024240">
    <property type="entry name" value="NAGLU_N"/>
</dbReference>
<dbReference type="Pfam" id="PF05089">
    <property type="entry name" value="NAGLU"/>
    <property type="match status" value="1"/>
</dbReference>
<protein>
    <submittedName>
        <fullName evidence="6">Glycoside hydrolase family 89 protein</fullName>
    </submittedName>
</protein>
<dbReference type="Proteomes" id="UP000256645">
    <property type="component" value="Unassembled WGS sequence"/>
</dbReference>
<dbReference type="STRING" id="1849047.A0A3D8S0D0"/>
<gene>
    <name evidence="6" type="ORF">BP6252_04395</name>
</gene>
<proteinExistence type="predicted"/>
<organism evidence="6 7">
    <name type="scientific">Coleophoma cylindrospora</name>
    <dbReference type="NCBI Taxonomy" id="1849047"/>
    <lineage>
        <taxon>Eukaryota</taxon>
        <taxon>Fungi</taxon>
        <taxon>Dikarya</taxon>
        <taxon>Ascomycota</taxon>
        <taxon>Pezizomycotina</taxon>
        <taxon>Leotiomycetes</taxon>
        <taxon>Helotiales</taxon>
        <taxon>Dermateaceae</taxon>
        <taxon>Coleophoma</taxon>
    </lineage>
</organism>
<dbReference type="Gene3D" id="3.30.379.10">
    <property type="entry name" value="Chitobiase/beta-hexosaminidase domain 2-like"/>
    <property type="match status" value="1"/>
</dbReference>
<feature type="domain" description="Alpha-N-acetylglucosaminidase N-terminal" evidence="4">
    <location>
        <begin position="25"/>
        <end position="116"/>
    </location>
</feature>
<keyword evidence="2" id="KW-0732">Signal</keyword>
<dbReference type="GO" id="GO:0016787">
    <property type="term" value="F:hydrolase activity"/>
    <property type="evidence" value="ECO:0007669"/>
    <property type="project" value="UniProtKB-KW"/>
</dbReference>
<dbReference type="AlphaFoldDB" id="A0A3D8S0D0"/>
<dbReference type="PROSITE" id="PS51257">
    <property type="entry name" value="PROKAR_LIPOPROTEIN"/>
    <property type="match status" value="1"/>
</dbReference>
<evidence type="ECO:0000259" key="3">
    <source>
        <dbReference type="Pfam" id="PF05089"/>
    </source>
</evidence>
<name>A0A3D8S0D0_9HELO</name>
<dbReference type="Gene3D" id="3.20.20.80">
    <property type="entry name" value="Glycosidases"/>
    <property type="match status" value="1"/>
</dbReference>
<evidence type="ECO:0000313" key="7">
    <source>
        <dbReference type="Proteomes" id="UP000256645"/>
    </source>
</evidence>
<dbReference type="InterPro" id="IPR024732">
    <property type="entry name" value="NAGLU_C"/>
</dbReference>
<feature type="domain" description="Alpha-N-acetylglucosaminidase C-terminal" evidence="5">
    <location>
        <begin position="476"/>
        <end position="732"/>
    </location>
</feature>
<keyword evidence="1 6" id="KW-0378">Hydrolase</keyword>
<dbReference type="PANTHER" id="PTHR12872">
    <property type="entry name" value="ALPHA-N-ACETYLGLUCOSAMINIDASE"/>
    <property type="match status" value="1"/>
</dbReference>
<dbReference type="OrthoDB" id="64736at2759"/>
<dbReference type="Pfam" id="PF12971">
    <property type="entry name" value="NAGLU_N"/>
    <property type="match status" value="1"/>
</dbReference>